<evidence type="ECO:0000313" key="3">
    <source>
        <dbReference type="EMBL" id="VDC29144.1"/>
    </source>
</evidence>
<feature type="domain" description="Cell wall elongation regulator TseB-like" evidence="2">
    <location>
        <begin position="38"/>
        <end position="81"/>
    </location>
</feature>
<keyword evidence="1" id="KW-0812">Transmembrane</keyword>
<dbReference type="InterPro" id="IPR041401">
    <property type="entry name" value="TseB-like_dom"/>
</dbReference>
<dbReference type="Proteomes" id="UP000270468">
    <property type="component" value="Unassembled WGS sequence"/>
</dbReference>
<reference evidence="3 4" key="1">
    <citation type="submission" date="2018-11" db="EMBL/GenBank/DDBJ databases">
        <authorList>
            <person name="Criscuolo A."/>
        </authorList>
    </citation>
    <scope>NUCLEOTIDE SEQUENCE [LARGE SCALE GENOMIC DNA]</scope>
    <source>
        <strain evidence="3">ATB-66</strain>
    </source>
</reference>
<evidence type="ECO:0000259" key="2">
    <source>
        <dbReference type="Pfam" id="PF17881"/>
    </source>
</evidence>
<dbReference type="RefSeq" id="WP_124070642.1">
    <property type="nucleotide sequence ID" value="NZ_CBCRXF010000001.1"/>
</dbReference>
<gene>
    <name evidence="3" type="ORF">FILTAD_01996</name>
</gene>
<dbReference type="AlphaFoldDB" id="A0A3P5XE80"/>
<dbReference type="Pfam" id="PF17881">
    <property type="entry name" value="TseB"/>
    <property type="match status" value="1"/>
</dbReference>
<proteinExistence type="predicted"/>
<keyword evidence="1" id="KW-0472">Membrane</keyword>
<protein>
    <recommendedName>
        <fullName evidence="2">Cell wall elongation regulator TseB-like domain-containing protein</fullName>
    </recommendedName>
</protein>
<feature type="transmembrane region" description="Helical" evidence="1">
    <location>
        <begin position="6"/>
        <end position="28"/>
    </location>
</feature>
<dbReference type="InterPro" id="IPR046350">
    <property type="entry name" value="Cystatin_sf"/>
</dbReference>
<evidence type="ECO:0000256" key="1">
    <source>
        <dbReference type="SAM" id="Phobius"/>
    </source>
</evidence>
<dbReference type="OrthoDB" id="2381181at2"/>
<accession>A0A3P5XE80</accession>
<keyword evidence="1" id="KW-1133">Transmembrane helix</keyword>
<evidence type="ECO:0000313" key="4">
    <source>
        <dbReference type="Proteomes" id="UP000270468"/>
    </source>
</evidence>
<dbReference type="SUPFAM" id="SSF54403">
    <property type="entry name" value="Cystatin/monellin"/>
    <property type="match status" value="2"/>
</dbReference>
<keyword evidence="4" id="KW-1185">Reference proteome</keyword>
<name>A0A3P5XE80_9BACL</name>
<dbReference type="Gene3D" id="3.10.450.40">
    <property type="match status" value="2"/>
</dbReference>
<dbReference type="EMBL" id="UXAV01000042">
    <property type="protein sequence ID" value="VDC29144.1"/>
    <property type="molecule type" value="Genomic_DNA"/>
</dbReference>
<sequence>MVLNWVKFIVVFLVSLTSVITIIVLYSADKPVSNAKEKAIEAVIQSGQLVSVNTAQPYNGKVSSVTVFGLDEKGVAKAVFVDENQKSDFKEVKLKNGIKADEAVTIVKQEIAVHDLLHVTLGMEEDGPVWEVAFNNEKGKLNYVYVLFEGGQWWKRILNL</sequence>
<organism evidence="3 4">
    <name type="scientific">Filibacter tadaridae</name>
    <dbReference type="NCBI Taxonomy" id="2483811"/>
    <lineage>
        <taxon>Bacteria</taxon>
        <taxon>Bacillati</taxon>
        <taxon>Bacillota</taxon>
        <taxon>Bacilli</taxon>
        <taxon>Bacillales</taxon>
        <taxon>Caryophanaceae</taxon>
        <taxon>Filibacter</taxon>
    </lineage>
</organism>